<dbReference type="InterPro" id="IPR012677">
    <property type="entry name" value="Nucleotide-bd_a/b_plait_sf"/>
</dbReference>
<evidence type="ECO:0000313" key="3">
    <source>
        <dbReference type="EMBL" id="CAF1312889.1"/>
    </source>
</evidence>
<dbReference type="Proteomes" id="UP000677228">
    <property type="component" value="Unassembled WGS sequence"/>
</dbReference>
<reference evidence="3" key="1">
    <citation type="submission" date="2021-02" db="EMBL/GenBank/DDBJ databases">
        <authorList>
            <person name="Nowell W R."/>
        </authorList>
    </citation>
    <scope>NUCLEOTIDE SEQUENCE</scope>
</reference>
<name>A0A8S2EUR4_9BILA</name>
<proteinExistence type="predicted"/>
<evidence type="ECO:0000313" key="5">
    <source>
        <dbReference type="Proteomes" id="UP000677228"/>
    </source>
</evidence>
<gene>
    <name evidence="3" type="ORF">OVA965_LOCUS29066</name>
    <name evidence="4" type="ORF">TMI583_LOCUS29832</name>
</gene>
<dbReference type="EMBL" id="CAJNOK010020228">
    <property type="protein sequence ID" value="CAF1312889.1"/>
    <property type="molecule type" value="Genomic_DNA"/>
</dbReference>
<dbReference type="Pfam" id="PF00076">
    <property type="entry name" value="RRM_1"/>
    <property type="match status" value="1"/>
</dbReference>
<comment type="caution">
    <text evidence="3">The sequence shown here is derived from an EMBL/GenBank/DDBJ whole genome shotgun (WGS) entry which is preliminary data.</text>
</comment>
<dbReference type="Proteomes" id="UP000682733">
    <property type="component" value="Unassembled WGS sequence"/>
</dbReference>
<dbReference type="Gene3D" id="3.30.70.330">
    <property type="match status" value="1"/>
</dbReference>
<sequence length="109" mass="12769">MCKQVLAIPVSTIKPYTRHGIHFKRRNLHDELTMAFTQREQYRKDVVFVKNLPNNVTPEILSYLFSSYGRIRNHSDTGMPKISLFHNPTRAVVNLEDEESASKIIQRFH</sequence>
<dbReference type="InterPro" id="IPR000504">
    <property type="entry name" value="RRM_dom"/>
</dbReference>
<evidence type="ECO:0000256" key="1">
    <source>
        <dbReference type="PROSITE-ProRule" id="PRU00176"/>
    </source>
</evidence>
<dbReference type="PROSITE" id="PS50102">
    <property type="entry name" value="RRM"/>
    <property type="match status" value="1"/>
</dbReference>
<dbReference type="AlphaFoldDB" id="A0A8S2EUR4"/>
<feature type="non-terminal residue" evidence="3">
    <location>
        <position position="109"/>
    </location>
</feature>
<dbReference type="GO" id="GO:0003723">
    <property type="term" value="F:RNA binding"/>
    <property type="evidence" value="ECO:0007669"/>
    <property type="project" value="UniProtKB-UniRule"/>
</dbReference>
<keyword evidence="1" id="KW-0694">RNA-binding</keyword>
<dbReference type="InterPro" id="IPR035979">
    <property type="entry name" value="RBD_domain_sf"/>
</dbReference>
<organism evidence="3 5">
    <name type="scientific">Didymodactylos carnosus</name>
    <dbReference type="NCBI Taxonomy" id="1234261"/>
    <lineage>
        <taxon>Eukaryota</taxon>
        <taxon>Metazoa</taxon>
        <taxon>Spiralia</taxon>
        <taxon>Gnathifera</taxon>
        <taxon>Rotifera</taxon>
        <taxon>Eurotatoria</taxon>
        <taxon>Bdelloidea</taxon>
        <taxon>Philodinida</taxon>
        <taxon>Philodinidae</taxon>
        <taxon>Didymodactylos</taxon>
    </lineage>
</organism>
<feature type="domain" description="RRM" evidence="2">
    <location>
        <begin position="45"/>
        <end position="109"/>
    </location>
</feature>
<evidence type="ECO:0000259" key="2">
    <source>
        <dbReference type="PROSITE" id="PS50102"/>
    </source>
</evidence>
<protein>
    <recommendedName>
        <fullName evidence="2">RRM domain-containing protein</fullName>
    </recommendedName>
</protein>
<accession>A0A8S2EUR4</accession>
<evidence type="ECO:0000313" key="4">
    <source>
        <dbReference type="EMBL" id="CAF4121323.1"/>
    </source>
</evidence>
<dbReference type="SUPFAM" id="SSF54928">
    <property type="entry name" value="RNA-binding domain, RBD"/>
    <property type="match status" value="1"/>
</dbReference>
<dbReference type="EMBL" id="CAJOBA010041820">
    <property type="protein sequence ID" value="CAF4121323.1"/>
    <property type="molecule type" value="Genomic_DNA"/>
</dbReference>